<dbReference type="PANTHER" id="PTHR35807:SF2">
    <property type="entry name" value="TRANSCRIPTIONAL ACTIVATOR DOMAIN"/>
    <property type="match status" value="1"/>
</dbReference>
<evidence type="ECO:0000313" key="2">
    <source>
        <dbReference type="EMBL" id="HHI97627.1"/>
    </source>
</evidence>
<dbReference type="InterPro" id="IPR016032">
    <property type="entry name" value="Sig_transdc_resp-reg_C-effctor"/>
</dbReference>
<dbReference type="Gene3D" id="1.10.10.10">
    <property type="entry name" value="Winged helix-like DNA-binding domain superfamily/Winged helix DNA-binding domain"/>
    <property type="match status" value="1"/>
</dbReference>
<proteinExistence type="predicted"/>
<dbReference type="Gene3D" id="1.25.40.10">
    <property type="entry name" value="Tetratricopeptide repeat domain"/>
    <property type="match status" value="2"/>
</dbReference>
<name>A0A7V5P106_9BACT</name>
<dbReference type="InterPro" id="IPR011990">
    <property type="entry name" value="TPR-like_helical_dom_sf"/>
</dbReference>
<dbReference type="Proteomes" id="UP000886101">
    <property type="component" value="Unassembled WGS sequence"/>
</dbReference>
<dbReference type="InterPro" id="IPR051677">
    <property type="entry name" value="AfsR-DnrI-RedD_regulator"/>
</dbReference>
<dbReference type="EMBL" id="DROK01000211">
    <property type="protein sequence ID" value="HHI97627.1"/>
    <property type="molecule type" value="Genomic_DNA"/>
</dbReference>
<gene>
    <name evidence="2" type="ORF">ENJ96_07215</name>
</gene>
<dbReference type="InterPro" id="IPR005158">
    <property type="entry name" value="BTAD"/>
</dbReference>
<dbReference type="SMART" id="SM01043">
    <property type="entry name" value="BTAD"/>
    <property type="match status" value="1"/>
</dbReference>
<feature type="domain" description="Bacterial transcriptional activator" evidence="1">
    <location>
        <begin position="520"/>
        <end position="662"/>
    </location>
</feature>
<dbReference type="GO" id="GO:0003677">
    <property type="term" value="F:DNA binding"/>
    <property type="evidence" value="ECO:0007669"/>
    <property type="project" value="InterPro"/>
</dbReference>
<comment type="caution">
    <text evidence="2">The sequence shown here is derived from an EMBL/GenBank/DDBJ whole genome shotgun (WGS) entry which is preliminary data.</text>
</comment>
<dbReference type="Pfam" id="PF03704">
    <property type="entry name" value="BTAD"/>
    <property type="match status" value="1"/>
</dbReference>
<reference evidence="2" key="1">
    <citation type="journal article" date="2020" name="mSystems">
        <title>Genome- and Community-Level Interaction Insights into Carbon Utilization and Element Cycling Functions of Hydrothermarchaeota in Hydrothermal Sediment.</title>
        <authorList>
            <person name="Zhou Z."/>
            <person name="Liu Y."/>
            <person name="Xu W."/>
            <person name="Pan J."/>
            <person name="Luo Z.H."/>
            <person name="Li M."/>
        </authorList>
    </citation>
    <scope>NUCLEOTIDE SEQUENCE [LARGE SCALE GENOMIC DNA]</scope>
    <source>
        <strain evidence="2">HyVt-533</strain>
    </source>
</reference>
<dbReference type="PANTHER" id="PTHR35807">
    <property type="entry name" value="TRANSCRIPTIONAL REGULATOR REDD-RELATED"/>
    <property type="match status" value="1"/>
</dbReference>
<evidence type="ECO:0000259" key="1">
    <source>
        <dbReference type="SMART" id="SM01043"/>
    </source>
</evidence>
<dbReference type="SUPFAM" id="SSF46894">
    <property type="entry name" value="C-terminal effector domain of the bipartite response regulators"/>
    <property type="match status" value="1"/>
</dbReference>
<accession>A0A7V5P106</accession>
<sequence length="671" mass="78886">MGERANMKKAELFWTLRDQYEGELLSDPRGTRDKLVLAFKHCLHRGQQEEALLLWPILIKAIILSWEDFYQLDEYLRWYKSVQVPEIFLLIPEVRASMLGAYFVALVFRKPEADELPLLEGELFNTLRECQRENIRAEGLFSLALRAFWQGRFTYLDQLIETFGQKAQRNFPYGSLINSLIQAAKHIWVYFDLKKAQKDLNRALELAEKERFLLANHIVWAMKTVCALVEEDYWEASRCLAKMESSLGQTGRYARSRFFHLAAWMAFMRKDFNKAELAMRKALQLARETGYQYPCYLLYFALAQILFKKGALPEALRALKKCEAFAQKTRSQMLLFLCLLFRAYLAYLCGERLFGRHFLRRALRLGNRENYFLFAWWWNREMVAYLCARALEEGFCENYVRQLILKHHLAPPSHFRPTQKWSYPIRIHTLGELQIAVDEIPVSLPQKRATRPISLLMALVVAGGELSKGRILDLFWAEQEADTAYHALESTLYRLRKILKKDVFFSKGRKVSLKKEMLYVDLWDLKNKLNRLDAALASRKTSQSFFLAEDILLLYKDLLPGFDHPFVLFEQKWLKTRTVSLLQKTALLLEKELPEKSLFLYEKAWMLDPGDEKACQLLIKALVRKDRLEEASKAYHHLAFYLKSHYQTEPSPELKSLMSKIEARQRERLSQ</sequence>
<organism evidence="2">
    <name type="scientific">Thermodesulfatator atlanticus</name>
    <dbReference type="NCBI Taxonomy" id="501497"/>
    <lineage>
        <taxon>Bacteria</taxon>
        <taxon>Pseudomonadati</taxon>
        <taxon>Thermodesulfobacteriota</taxon>
        <taxon>Thermodesulfobacteria</taxon>
        <taxon>Thermodesulfobacteriales</taxon>
        <taxon>Thermodesulfatatoraceae</taxon>
        <taxon>Thermodesulfatator</taxon>
    </lineage>
</organism>
<dbReference type="InterPro" id="IPR036388">
    <property type="entry name" value="WH-like_DNA-bd_sf"/>
</dbReference>
<dbReference type="AlphaFoldDB" id="A0A7V5P106"/>
<protein>
    <recommendedName>
        <fullName evidence="1">Bacterial transcriptional activator domain-containing protein</fullName>
    </recommendedName>
</protein>
<dbReference type="GO" id="GO:0006355">
    <property type="term" value="P:regulation of DNA-templated transcription"/>
    <property type="evidence" value="ECO:0007669"/>
    <property type="project" value="InterPro"/>
</dbReference>
<dbReference type="SUPFAM" id="SSF48452">
    <property type="entry name" value="TPR-like"/>
    <property type="match status" value="2"/>
</dbReference>